<protein>
    <recommendedName>
        <fullName evidence="7">ATP-dependent RNA helicase</fullName>
        <ecNumber evidence="7">3.6.4.13</ecNumber>
    </recommendedName>
</protein>
<dbReference type="SMART" id="SM01178">
    <property type="entry name" value="DUF4217"/>
    <property type="match status" value="1"/>
</dbReference>
<dbReference type="CDD" id="cd18787">
    <property type="entry name" value="SF2_C_DEAD"/>
    <property type="match status" value="1"/>
</dbReference>
<evidence type="ECO:0000256" key="4">
    <source>
        <dbReference type="ARBA" id="ARBA00022840"/>
    </source>
</evidence>
<feature type="region of interest" description="Disordered" evidence="8">
    <location>
        <begin position="411"/>
        <end position="437"/>
    </location>
</feature>
<dbReference type="EMBL" id="CYKH01000377">
    <property type="protein sequence ID" value="CUF66599.1"/>
    <property type="molecule type" value="Genomic_DNA"/>
</dbReference>
<reference evidence="12" key="1">
    <citation type="submission" date="2015-09" db="EMBL/GenBank/DDBJ databases">
        <authorList>
            <consortium name="Pathogen Informatics"/>
        </authorList>
    </citation>
    <scope>NUCLEOTIDE SEQUENCE [LARGE SCALE GENOMIC DNA]</scope>
    <source>
        <strain evidence="12">Lake Konstanz</strain>
    </source>
</reference>
<dbReference type="PROSITE" id="PS51192">
    <property type="entry name" value="HELICASE_ATP_BIND_1"/>
    <property type="match status" value="1"/>
</dbReference>
<feature type="region of interest" description="Disordered" evidence="8">
    <location>
        <begin position="1"/>
        <end position="116"/>
    </location>
</feature>
<comment type="catalytic activity">
    <reaction evidence="7">
        <text>ATP + H2O = ADP + phosphate + H(+)</text>
        <dbReference type="Rhea" id="RHEA:13065"/>
        <dbReference type="ChEBI" id="CHEBI:15377"/>
        <dbReference type="ChEBI" id="CHEBI:15378"/>
        <dbReference type="ChEBI" id="CHEBI:30616"/>
        <dbReference type="ChEBI" id="CHEBI:43474"/>
        <dbReference type="ChEBI" id="CHEBI:456216"/>
        <dbReference type="EC" id="3.6.4.13"/>
    </reaction>
</comment>
<keyword evidence="3 6" id="KW-0347">Helicase</keyword>
<keyword evidence="12" id="KW-1185">Reference proteome</keyword>
<evidence type="ECO:0000259" key="10">
    <source>
        <dbReference type="PROSITE" id="PS51194"/>
    </source>
</evidence>
<dbReference type="InterPro" id="IPR014001">
    <property type="entry name" value="Helicase_ATP-bd"/>
</dbReference>
<keyword evidence="5 7" id="KW-0694">RNA-binding</keyword>
<dbReference type="OrthoDB" id="422663at2759"/>
<keyword evidence="2 6" id="KW-0378">Hydrolase</keyword>
<feature type="domain" description="Helicase ATP-binding" evidence="9">
    <location>
        <begin position="149"/>
        <end position="328"/>
    </location>
</feature>
<evidence type="ECO:0000256" key="3">
    <source>
        <dbReference type="ARBA" id="ARBA00022806"/>
    </source>
</evidence>
<dbReference type="GO" id="GO:0003724">
    <property type="term" value="F:RNA helicase activity"/>
    <property type="evidence" value="ECO:0007669"/>
    <property type="project" value="UniProtKB-EC"/>
</dbReference>
<dbReference type="Pfam" id="PF00270">
    <property type="entry name" value="DEAD"/>
    <property type="match status" value="1"/>
</dbReference>
<feature type="compositionally biased region" description="Low complexity" evidence="8">
    <location>
        <begin position="42"/>
        <end position="53"/>
    </location>
</feature>
<feature type="compositionally biased region" description="Polar residues" evidence="8">
    <location>
        <begin position="81"/>
        <end position="101"/>
    </location>
</feature>
<dbReference type="GO" id="GO:0003723">
    <property type="term" value="F:RNA binding"/>
    <property type="evidence" value="ECO:0007669"/>
    <property type="project" value="UniProtKB-UniRule"/>
</dbReference>
<feature type="domain" description="Helicase C-terminal" evidence="10">
    <location>
        <begin position="426"/>
        <end position="593"/>
    </location>
</feature>
<keyword evidence="1 6" id="KW-0547">Nucleotide-binding</keyword>
<dbReference type="InterPro" id="IPR000629">
    <property type="entry name" value="RNA-helicase_DEAD-box_CS"/>
</dbReference>
<dbReference type="InterPro" id="IPR027417">
    <property type="entry name" value="P-loop_NTPase"/>
</dbReference>
<proteinExistence type="inferred from homology"/>
<dbReference type="InterPro" id="IPR011545">
    <property type="entry name" value="DEAD/DEAH_box_helicase_dom"/>
</dbReference>
<feature type="compositionally biased region" description="Polar residues" evidence="8">
    <location>
        <begin position="411"/>
        <end position="427"/>
    </location>
</feature>
<evidence type="ECO:0000256" key="8">
    <source>
        <dbReference type="SAM" id="MobiDB-lite"/>
    </source>
</evidence>
<dbReference type="VEuPathDB" id="TriTrypDB:BSAL_64640"/>
<evidence type="ECO:0000256" key="1">
    <source>
        <dbReference type="ARBA" id="ARBA00022741"/>
    </source>
</evidence>
<dbReference type="SMART" id="SM00487">
    <property type="entry name" value="DEXDc"/>
    <property type="match status" value="1"/>
</dbReference>
<dbReference type="GO" id="GO:0005524">
    <property type="term" value="F:ATP binding"/>
    <property type="evidence" value="ECO:0007669"/>
    <property type="project" value="UniProtKB-UniRule"/>
</dbReference>
<comment type="function">
    <text evidence="7">RNA helicase.</text>
</comment>
<dbReference type="SMART" id="SM00490">
    <property type="entry name" value="HELICc"/>
    <property type="match status" value="1"/>
</dbReference>
<keyword evidence="4 6" id="KW-0067">ATP-binding</keyword>
<dbReference type="Pfam" id="PF13959">
    <property type="entry name" value="CTE_SPB4"/>
    <property type="match status" value="1"/>
</dbReference>
<dbReference type="InterPro" id="IPR025313">
    <property type="entry name" value="SPB4-like_CTE"/>
</dbReference>
<dbReference type="OMA" id="AVHIKAD"/>
<accession>A0A0S4ISP4</accession>
<comment type="domain">
    <text evidence="7">The Q motif is unique to and characteristic of the DEAD box family of RNA helicases and controls ATP binding and hydrolysis.</text>
</comment>
<dbReference type="PANTHER" id="PTHR24031">
    <property type="entry name" value="RNA HELICASE"/>
    <property type="match status" value="1"/>
</dbReference>
<dbReference type="AlphaFoldDB" id="A0A0S4ISP4"/>
<dbReference type="PROSITE" id="PS51194">
    <property type="entry name" value="HELICASE_CTER"/>
    <property type="match status" value="1"/>
</dbReference>
<evidence type="ECO:0000256" key="5">
    <source>
        <dbReference type="ARBA" id="ARBA00022884"/>
    </source>
</evidence>
<organism evidence="11 12">
    <name type="scientific">Bodo saltans</name>
    <name type="common">Flagellated protozoan</name>
    <dbReference type="NCBI Taxonomy" id="75058"/>
    <lineage>
        <taxon>Eukaryota</taxon>
        <taxon>Discoba</taxon>
        <taxon>Euglenozoa</taxon>
        <taxon>Kinetoplastea</taxon>
        <taxon>Metakinetoplastina</taxon>
        <taxon>Eubodonida</taxon>
        <taxon>Bodonidae</taxon>
        <taxon>Bodo</taxon>
    </lineage>
</organism>
<evidence type="ECO:0000259" key="9">
    <source>
        <dbReference type="PROSITE" id="PS51192"/>
    </source>
</evidence>
<evidence type="ECO:0000313" key="12">
    <source>
        <dbReference type="Proteomes" id="UP000051952"/>
    </source>
</evidence>
<dbReference type="PROSITE" id="PS00039">
    <property type="entry name" value="DEAD_ATP_HELICASE"/>
    <property type="match status" value="1"/>
</dbReference>
<evidence type="ECO:0000256" key="6">
    <source>
        <dbReference type="RuleBase" id="RU000492"/>
    </source>
</evidence>
<evidence type="ECO:0000313" key="11">
    <source>
        <dbReference type="EMBL" id="CUF66599.1"/>
    </source>
</evidence>
<gene>
    <name evidence="11" type="ORF">BSAL_64640</name>
</gene>
<comment type="similarity">
    <text evidence="6">Belongs to the DEAD box helicase family.</text>
</comment>
<dbReference type="InterPro" id="IPR001650">
    <property type="entry name" value="Helicase_C-like"/>
</dbReference>
<feature type="compositionally biased region" description="Basic and acidic residues" evidence="8">
    <location>
        <begin position="22"/>
        <end position="36"/>
    </location>
</feature>
<dbReference type="Pfam" id="PF00271">
    <property type="entry name" value="Helicase_C"/>
    <property type="match status" value="1"/>
</dbReference>
<sequence length="743" mass="83439">MASNPYAALISQMTSTNNTDDEFARKKEPRATEDVPKALSTPVAPKPVVKAAPQISRRSTTKQNAEASTASSLSKIFGSGTAPTTSEAVTPLSEQTPTSSPVPKAEAPAAKREEETQFVKDILHPKLLRSVSEKMKIERLTRVQQLAWGPMMEPEQDVLIRSETGSGKTFAYMGPTLHRLLTDCDTNKIDRTSGTLVMVMAPTRELVEQVAHVTSILLQNAQFITVGAIHGGDNRHKEKARLRKGIHVLVTTPGRLLDHLTTTASFEYSKLQTLILDEADRLLDMGFEKSIRSIMEVIKPKKRVLVSATITDAVQRLSHFALTSNSVQVGETEDTFQVPASLRQHYSLVPAKHRLSALISFLRCQLDAGSKRIVVFLSTSDSAEFHYSLLSRLPNPFSSRKRVYNVNRNEAIQRPTRMSSKKMTSMANRHLEDGEDPEDVVTFDDHNDDSDNEEAQHLEEKNSFLPVNIFKLHGNMSQVDRASVFHAFKHGTAKDKAAGATSSGQAVLLCTDVAARGLDMPHIDWIAHYDPPSDERCYIHRVGRTARIGRVGDSMLFLMPHEEEYAKYLATFIAMPIEEKKFEVLLYYLTKLDPSSHHNWMQSTAALEHGVAKAIRDDKEGLGKICLFAYQSYMRAYAGYPKPVRRFFNVDLLHLGHMAHSFGIDEKPSELRKTLRGLVKDERKIYRDTSRFKQGERLEIDTKETYHSTLVNKGLKNSRDYHEHKQATTVRVAKPLEFSEFDA</sequence>
<evidence type="ECO:0000256" key="7">
    <source>
        <dbReference type="RuleBase" id="RU365068"/>
    </source>
</evidence>
<name>A0A0S4ISP4_BODSA</name>
<dbReference type="EC" id="3.6.4.13" evidence="7"/>
<dbReference type="Gene3D" id="3.40.50.300">
    <property type="entry name" value="P-loop containing nucleotide triphosphate hydrolases"/>
    <property type="match status" value="2"/>
</dbReference>
<dbReference type="SUPFAM" id="SSF52540">
    <property type="entry name" value="P-loop containing nucleoside triphosphate hydrolases"/>
    <property type="match status" value="1"/>
</dbReference>
<feature type="compositionally biased region" description="Polar residues" evidence="8">
    <location>
        <begin position="56"/>
        <end position="74"/>
    </location>
</feature>
<dbReference type="Proteomes" id="UP000051952">
    <property type="component" value="Unassembled WGS sequence"/>
</dbReference>
<dbReference type="GO" id="GO:0016887">
    <property type="term" value="F:ATP hydrolysis activity"/>
    <property type="evidence" value="ECO:0007669"/>
    <property type="project" value="RHEA"/>
</dbReference>
<evidence type="ECO:0000256" key="2">
    <source>
        <dbReference type="ARBA" id="ARBA00022801"/>
    </source>
</evidence>